<protein>
    <submittedName>
        <fullName evidence="1">Uncharacterized protein</fullName>
    </submittedName>
</protein>
<organism evidence="1">
    <name type="scientific">Arundo donax</name>
    <name type="common">Giant reed</name>
    <name type="synonym">Donax arundinaceus</name>
    <dbReference type="NCBI Taxonomy" id="35708"/>
    <lineage>
        <taxon>Eukaryota</taxon>
        <taxon>Viridiplantae</taxon>
        <taxon>Streptophyta</taxon>
        <taxon>Embryophyta</taxon>
        <taxon>Tracheophyta</taxon>
        <taxon>Spermatophyta</taxon>
        <taxon>Magnoliopsida</taxon>
        <taxon>Liliopsida</taxon>
        <taxon>Poales</taxon>
        <taxon>Poaceae</taxon>
        <taxon>PACMAD clade</taxon>
        <taxon>Arundinoideae</taxon>
        <taxon>Arundineae</taxon>
        <taxon>Arundo</taxon>
    </lineage>
</organism>
<name>A0A0A9L655_ARUDO</name>
<dbReference type="EMBL" id="GBRH01241032">
    <property type="protein sequence ID" value="JAD56863.1"/>
    <property type="molecule type" value="Transcribed_RNA"/>
</dbReference>
<dbReference type="AlphaFoldDB" id="A0A0A9L655"/>
<proteinExistence type="predicted"/>
<reference evidence="1" key="1">
    <citation type="submission" date="2014-09" db="EMBL/GenBank/DDBJ databases">
        <authorList>
            <person name="Magalhaes I.L.F."/>
            <person name="Oliveira U."/>
            <person name="Santos F.R."/>
            <person name="Vidigal T.H.D.A."/>
            <person name="Brescovit A.D."/>
            <person name="Santos A.J."/>
        </authorList>
    </citation>
    <scope>NUCLEOTIDE SEQUENCE</scope>
    <source>
        <tissue evidence="1">Shoot tissue taken approximately 20 cm above the soil surface</tissue>
    </source>
</reference>
<evidence type="ECO:0000313" key="1">
    <source>
        <dbReference type="EMBL" id="JAD56863.1"/>
    </source>
</evidence>
<reference evidence="1" key="2">
    <citation type="journal article" date="2015" name="Data Brief">
        <title>Shoot transcriptome of the giant reed, Arundo donax.</title>
        <authorList>
            <person name="Barrero R.A."/>
            <person name="Guerrero F.D."/>
            <person name="Moolhuijzen P."/>
            <person name="Goolsby J.A."/>
            <person name="Tidwell J."/>
            <person name="Bellgard S.E."/>
            <person name="Bellgard M.I."/>
        </authorList>
    </citation>
    <scope>NUCLEOTIDE SEQUENCE</scope>
    <source>
        <tissue evidence="1">Shoot tissue taken approximately 20 cm above the soil surface</tissue>
    </source>
</reference>
<accession>A0A0A9L655</accession>
<sequence>MRCRCEPPASRSRPPVTSDDIDLCAPIDGVQNFSEKKAKKIKQPYCY</sequence>